<dbReference type="Proteomes" id="UP000075884">
    <property type="component" value="Unassembled WGS sequence"/>
</dbReference>
<dbReference type="EnsemblMetazoa" id="ADIR014254-RA">
    <property type="protein sequence ID" value="ADIR014254-PA"/>
    <property type="gene ID" value="ADIR014254"/>
</dbReference>
<evidence type="ECO:0000313" key="1">
    <source>
        <dbReference type="EnsemblMetazoa" id="ADIR014254-PA"/>
    </source>
</evidence>
<dbReference type="AlphaFoldDB" id="A0A182NWI2"/>
<name>A0A182NWI2_9DIPT</name>
<protein>
    <submittedName>
        <fullName evidence="1">Uncharacterized protein</fullName>
    </submittedName>
</protein>
<evidence type="ECO:0000313" key="2">
    <source>
        <dbReference type="Proteomes" id="UP000075884"/>
    </source>
</evidence>
<reference evidence="2" key="1">
    <citation type="submission" date="2013-03" db="EMBL/GenBank/DDBJ databases">
        <title>The Genome Sequence of Anopheles dirus WRAIR2.</title>
        <authorList>
            <consortium name="The Broad Institute Genomics Platform"/>
            <person name="Neafsey D.E."/>
            <person name="Walton C."/>
            <person name="Walker B."/>
            <person name="Young S.K."/>
            <person name="Zeng Q."/>
            <person name="Gargeya S."/>
            <person name="Fitzgerald M."/>
            <person name="Haas B."/>
            <person name="Abouelleil A."/>
            <person name="Allen A.W."/>
            <person name="Alvarado L."/>
            <person name="Arachchi H.M."/>
            <person name="Berlin A.M."/>
            <person name="Chapman S.B."/>
            <person name="Gainer-Dewar J."/>
            <person name="Goldberg J."/>
            <person name="Griggs A."/>
            <person name="Gujja S."/>
            <person name="Hansen M."/>
            <person name="Howarth C."/>
            <person name="Imamovic A."/>
            <person name="Ireland A."/>
            <person name="Larimer J."/>
            <person name="McCowan C."/>
            <person name="Murphy C."/>
            <person name="Pearson M."/>
            <person name="Poon T.W."/>
            <person name="Priest M."/>
            <person name="Roberts A."/>
            <person name="Saif S."/>
            <person name="Shea T."/>
            <person name="Sisk P."/>
            <person name="Sykes S."/>
            <person name="Wortman J."/>
            <person name="Nusbaum C."/>
            <person name="Birren B."/>
        </authorList>
    </citation>
    <scope>NUCLEOTIDE SEQUENCE [LARGE SCALE GENOMIC DNA]</scope>
    <source>
        <strain evidence="2">WRAIR2</strain>
    </source>
</reference>
<keyword evidence="2" id="KW-1185">Reference proteome</keyword>
<dbReference type="VEuPathDB" id="VectorBase:ADIR014254"/>
<organism evidence="1 2">
    <name type="scientific">Anopheles dirus</name>
    <dbReference type="NCBI Taxonomy" id="7168"/>
    <lineage>
        <taxon>Eukaryota</taxon>
        <taxon>Metazoa</taxon>
        <taxon>Ecdysozoa</taxon>
        <taxon>Arthropoda</taxon>
        <taxon>Hexapoda</taxon>
        <taxon>Insecta</taxon>
        <taxon>Pterygota</taxon>
        <taxon>Neoptera</taxon>
        <taxon>Endopterygota</taxon>
        <taxon>Diptera</taxon>
        <taxon>Nematocera</taxon>
        <taxon>Culicoidea</taxon>
        <taxon>Culicidae</taxon>
        <taxon>Anophelinae</taxon>
        <taxon>Anopheles</taxon>
    </lineage>
</organism>
<sequence length="18" mass="2127">MVLFRRWQAIVAGGRTHE</sequence>
<proteinExistence type="predicted"/>
<accession>A0A182NWI2</accession>
<reference evidence="1" key="2">
    <citation type="submission" date="2020-05" db="UniProtKB">
        <authorList>
            <consortium name="EnsemblMetazoa"/>
        </authorList>
    </citation>
    <scope>IDENTIFICATION</scope>
    <source>
        <strain evidence="1">WRAIR2</strain>
    </source>
</reference>